<dbReference type="InterPro" id="IPR023772">
    <property type="entry name" value="DNA-bd_HTH_TetR-type_CS"/>
</dbReference>
<dbReference type="RefSeq" id="WP_344935390.1">
    <property type="nucleotide sequence ID" value="NZ_BAABDM010000003.1"/>
</dbReference>
<dbReference type="Proteomes" id="UP001500392">
    <property type="component" value="Unassembled WGS sequence"/>
</dbReference>
<accession>A0ABP7WSK2</accession>
<evidence type="ECO:0000313" key="7">
    <source>
        <dbReference type="Proteomes" id="UP001500392"/>
    </source>
</evidence>
<dbReference type="PROSITE" id="PS50977">
    <property type="entry name" value="HTH_TETR_2"/>
    <property type="match status" value="1"/>
</dbReference>
<evidence type="ECO:0000256" key="4">
    <source>
        <dbReference type="PROSITE-ProRule" id="PRU00335"/>
    </source>
</evidence>
<sequence length="193" mass="21150">MPWEKSFSEDVVLEKAMQVFWSKGFDSASMANLIKETGINRGSLYNAFGGKQALFVKTLLKYDSENRKTTLAKLEALDEPCRAICEFFDGIVANTVADTERKGCFLFNTVLACGSHSAEVNAIVANGLREIEGFFRRCIEVGQVRGDIRKDIDAESKAKAMVALALAIRVLGRGAYTEAALKTIAAEAKQLIN</sequence>
<evidence type="ECO:0000256" key="3">
    <source>
        <dbReference type="ARBA" id="ARBA00023163"/>
    </source>
</evidence>
<dbReference type="EMBL" id="BAABDM010000003">
    <property type="protein sequence ID" value="GAA4095846.1"/>
    <property type="molecule type" value="Genomic_DNA"/>
</dbReference>
<organism evidence="6 7">
    <name type="scientific">Zhongshania borealis</name>
    <dbReference type="NCBI Taxonomy" id="889488"/>
    <lineage>
        <taxon>Bacteria</taxon>
        <taxon>Pseudomonadati</taxon>
        <taxon>Pseudomonadota</taxon>
        <taxon>Gammaproteobacteria</taxon>
        <taxon>Cellvibrionales</taxon>
        <taxon>Spongiibacteraceae</taxon>
        <taxon>Zhongshania</taxon>
    </lineage>
</organism>
<proteinExistence type="predicted"/>
<dbReference type="Gene3D" id="1.10.357.10">
    <property type="entry name" value="Tetracycline Repressor, domain 2"/>
    <property type="match status" value="1"/>
</dbReference>
<dbReference type="PRINTS" id="PR00455">
    <property type="entry name" value="HTHTETR"/>
</dbReference>
<evidence type="ECO:0000313" key="6">
    <source>
        <dbReference type="EMBL" id="GAA4095846.1"/>
    </source>
</evidence>
<dbReference type="InterPro" id="IPR036271">
    <property type="entry name" value="Tet_transcr_reg_TetR-rel_C_sf"/>
</dbReference>
<reference evidence="7" key="1">
    <citation type="journal article" date="2019" name="Int. J. Syst. Evol. Microbiol.">
        <title>The Global Catalogue of Microorganisms (GCM) 10K type strain sequencing project: providing services to taxonomists for standard genome sequencing and annotation.</title>
        <authorList>
            <consortium name="The Broad Institute Genomics Platform"/>
            <consortium name="The Broad Institute Genome Sequencing Center for Infectious Disease"/>
            <person name="Wu L."/>
            <person name="Ma J."/>
        </authorList>
    </citation>
    <scope>NUCLEOTIDE SEQUENCE [LARGE SCALE GENOMIC DNA]</scope>
    <source>
        <strain evidence="7">JCM 17304</strain>
    </source>
</reference>
<evidence type="ECO:0000256" key="2">
    <source>
        <dbReference type="ARBA" id="ARBA00023125"/>
    </source>
</evidence>
<feature type="DNA-binding region" description="H-T-H motif" evidence="4">
    <location>
        <begin position="29"/>
        <end position="48"/>
    </location>
</feature>
<dbReference type="SUPFAM" id="SSF48498">
    <property type="entry name" value="Tetracyclin repressor-like, C-terminal domain"/>
    <property type="match status" value="1"/>
</dbReference>
<evidence type="ECO:0000256" key="1">
    <source>
        <dbReference type="ARBA" id="ARBA00023015"/>
    </source>
</evidence>
<keyword evidence="2 4" id="KW-0238">DNA-binding</keyword>
<feature type="domain" description="HTH tetR-type" evidence="5">
    <location>
        <begin position="6"/>
        <end position="66"/>
    </location>
</feature>
<dbReference type="SUPFAM" id="SSF46689">
    <property type="entry name" value="Homeodomain-like"/>
    <property type="match status" value="1"/>
</dbReference>
<dbReference type="PANTHER" id="PTHR47506:SF1">
    <property type="entry name" value="HTH-TYPE TRANSCRIPTIONAL REGULATOR YJDC"/>
    <property type="match status" value="1"/>
</dbReference>
<keyword evidence="7" id="KW-1185">Reference proteome</keyword>
<name>A0ABP7WSK2_9GAMM</name>
<dbReference type="Pfam" id="PF00440">
    <property type="entry name" value="TetR_N"/>
    <property type="match status" value="1"/>
</dbReference>
<keyword evidence="1" id="KW-0805">Transcription regulation</keyword>
<dbReference type="Pfam" id="PF16925">
    <property type="entry name" value="TetR_C_13"/>
    <property type="match status" value="1"/>
</dbReference>
<dbReference type="Gene3D" id="1.10.10.60">
    <property type="entry name" value="Homeodomain-like"/>
    <property type="match status" value="1"/>
</dbReference>
<dbReference type="PANTHER" id="PTHR47506">
    <property type="entry name" value="TRANSCRIPTIONAL REGULATORY PROTEIN"/>
    <property type="match status" value="1"/>
</dbReference>
<evidence type="ECO:0000259" key="5">
    <source>
        <dbReference type="PROSITE" id="PS50977"/>
    </source>
</evidence>
<dbReference type="InterPro" id="IPR011075">
    <property type="entry name" value="TetR_C"/>
</dbReference>
<keyword evidence="3" id="KW-0804">Transcription</keyword>
<dbReference type="PROSITE" id="PS01081">
    <property type="entry name" value="HTH_TETR_1"/>
    <property type="match status" value="1"/>
</dbReference>
<comment type="caution">
    <text evidence="6">The sequence shown here is derived from an EMBL/GenBank/DDBJ whole genome shotgun (WGS) entry which is preliminary data.</text>
</comment>
<protein>
    <submittedName>
        <fullName evidence="6">TetR/AcrR family transcriptional regulator</fullName>
    </submittedName>
</protein>
<dbReference type="InterPro" id="IPR009057">
    <property type="entry name" value="Homeodomain-like_sf"/>
</dbReference>
<dbReference type="InterPro" id="IPR001647">
    <property type="entry name" value="HTH_TetR"/>
</dbReference>
<gene>
    <name evidence="6" type="ORF">GCM10022414_20180</name>
</gene>